<dbReference type="AlphaFoldDB" id="A0A5C4NIL5"/>
<protein>
    <submittedName>
        <fullName evidence="1">Alpha/beta hydrolase</fullName>
    </submittedName>
</protein>
<dbReference type="EMBL" id="VDFV01000001">
    <property type="protein sequence ID" value="TNC74621.1"/>
    <property type="molecule type" value="Genomic_DNA"/>
</dbReference>
<evidence type="ECO:0000313" key="1">
    <source>
        <dbReference type="EMBL" id="TNC74621.1"/>
    </source>
</evidence>
<reference evidence="1 2" key="1">
    <citation type="submission" date="2019-06" db="EMBL/GenBank/DDBJ databases">
        <authorList>
            <person name="Jiang L."/>
        </authorList>
    </citation>
    <scope>NUCLEOTIDE SEQUENCE [LARGE SCALE GENOMIC DNA]</scope>
    <source>
        <strain evidence="1 2">YIM 48858</strain>
    </source>
</reference>
<dbReference type="GO" id="GO:0016787">
    <property type="term" value="F:hydrolase activity"/>
    <property type="evidence" value="ECO:0007669"/>
    <property type="project" value="UniProtKB-KW"/>
</dbReference>
<dbReference type="SUPFAM" id="SSF53474">
    <property type="entry name" value="alpha/beta-Hydrolases"/>
    <property type="match status" value="1"/>
</dbReference>
<dbReference type="OrthoDB" id="7247356at2"/>
<dbReference type="RefSeq" id="WP_139079616.1">
    <property type="nucleotide sequence ID" value="NZ_VDFV01000001.1"/>
</dbReference>
<name>A0A5C4NIL5_9RHOB</name>
<gene>
    <name evidence="1" type="ORF">FHG71_00320</name>
</gene>
<comment type="caution">
    <text evidence="1">The sequence shown here is derived from an EMBL/GenBank/DDBJ whole genome shotgun (WGS) entry which is preliminary data.</text>
</comment>
<dbReference type="InterPro" id="IPR029058">
    <property type="entry name" value="AB_hydrolase_fold"/>
</dbReference>
<dbReference type="Proteomes" id="UP000305709">
    <property type="component" value="Unassembled WGS sequence"/>
</dbReference>
<sequence>MTPEVVFDGDRLRAVLFRGRSDRTIVTFDYRQDGRDGFTPDSHSTGFARQGFGQLCLKTRANDWYVNDETAALEAVLAGLALGRTQALGFSMGGYGALRFARALRLAQAVVVSPQVSPVAAWDGRYRAEVPGWDEALGALPPLPGLKGLIVFDPFVAEDLVHVRAIRASAPGLTPVRLPFGGHPAIRTLRGAGGMRVVQAEAGARTARGAAIRAAHRAAREGSRGWWLRLGDAAGARHPGCAAAARARAEGLPVRPGDLDGA</sequence>
<accession>A0A5C4NIL5</accession>
<organism evidence="1 2">
    <name type="scientific">Rubellimicrobium roseum</name>
    <dbReference type="NCBI Taxonomy" id="687525"/>
    <lineage>
        <taxon>Bacteria</taxon>
        <taxon>Pseudomonadati</taxon>
        <taxon>Pseudomonadota</taxon>
        <taxon>Alphaproteobacteria</taxon>
        <taxon>Rhodobacterales</taxon>
        <taxon>Roseobacteraceae</taxon>
        <taxon>Rubellimicrobium</taxon>
    </lineage>
</organism>
<keyword evidence="2" id="KW-1185">Reference proteome</keyword>
<evidence type="ECO:0000313" key="2">
    <source>
        <dbReference type="Proteomes" id="UP000305709"/>
    </source>
</evidence>
<dbReference type="Gene3D" id="3.40.50.1820">
    <property type="entry name" value="alpha/beta hydrolase"/>
    <property type="match status" value="1"/>
</dbReference>
<proteinExistence type="predicted"/>
<keyword evidence="1" id="KW-0378">Hydrolase</keyword>